<dbReference type="PANTHER" id="PTHR34853">
    <property type="match status" value="1"/>
</dbReference>
<comment type="caution">
    <text evidence="2">The sequence shown here is derived from an EMBL/GenBank/DDBJ whole genome shotgun (WGS) entry which is preliminary data.</text>
</comment>
<name>A0A3M2L7Q4_9NOCA</name>
<organism evidence="2 3">
    <name type="scientific">Nocardia stercoris</name>
    <dbReference type="NCBI Taxonomy" id="2483361"/>
    <lineage>
        <taxon>Bacteria</taxon>
        <taxon>Bacillati</taxon>
        <taxon>Actinomycetota</taxon>
        <taxon>Actinomycetes</taxon>
        <taxon>Mycobacteriales</taxon>
        <taxon>Nocardiaceae</taxon>
        <taxon>Nocardia</taxon>
    </lineage>
</organism>
<feature type="signal peptide" evidence="1">
    <location>
        <begin position="1"/>
        <end position="24"/>
    </location>
</feature>
<dbReference type="Proteomes" id="UP000279275">
    <property type="component" value="Unassembled WGS sequence"/>
</dbReference>
<dbReference type="EMBL" id="RFFH01000003">
    <property type="protein sequence ID" value="RMI33659.1"/>
    <property type="molecule type" value="Genomic_DNA"/>
</dbReference>
<keyword evidence="3" id="KW-1185">Reference proteome</keyword>
<gene>
    <name evidence="2" type="ORF">EBN03_09085</name>
</gene>
<evidence type="ECO:0000256" key="1">
    <source>
        <dbReference type="SAM" id="SignalP"/>
    </source>
</evidence>
<feature type="chain" id="PRO_5018294351" evidence="1">
    <location>
        <begin position="25"/>
        <end position="428"/>
    </location>
</feature>
<sequence>MATALSALTVLFASTAQLAPAAHAATDPFYEYTGDTPLASIEPGTVLATRTLDYHMAGVPLPVPVVQLLYRTTDAQDRAVANVTSVLKPPGGGDPAKAIAYQSFYDSLNPEDGPSRSIAGDVSFGGLTNAAEGPLLAASLAQGYTVIVADTEGQHADFAAGPEYGMNTLDSIRAATRSPDTGLGPDTRIGLTGYSGGAIATNWAAALAPGYAPDVNARLVGAAEGGVLVNPARNLRYVSGSVGWAGVAGMAIIGVARSFDIDFTPYMSDYGHAIVDRMRYAAISNVLWQYPGLTWQQVVRPEYADPASVPPMVDALRRIDLGLAPTPTIPMLIGQGAQGSIEGTDNDKPGIGGGDGVMIAGDVRSLANQYCADGTPVEYHQYDLLSHVPSAVAWLPTSLVWLNDRFAGKPAPSTCGSIAPGNSLDPTP</sequence>
<dbReference type="Gene3D" id="1.10.260.130">
    <property type="match status" value="1"/>
</dbReference>
<accession>A0A3M2L7Q4</accession>
<dbReference type="PANTHER" id="PTHR34853:SF1">
    <property type="entry name" value="LIPASE 5"/>
    <property type="match status" value="1"/>
</dbReference>
<dbReference type="GO" id="GO:0004806">
    <property type="term" value="F:triacylglycerol lipase activity"/>
    <property type="evidence" value="ECO:0007669"/>
    <property type="project" value="InterPro"/>
</dbReference>
<dbReference type="InterPro" id="IPR029058">
    <property type="entry name" value="AB_hydrolase_fold"/>
</dbReference>
<protein>
    <submittedName>
        <fullName evidence="2">Triacylglycerol lipase</fullName>
    </submittedName>
</protein>
<dbReference type="AlphaFoldDB" id="A0A3M2L7Q4"/>
<dbReference type="Pfam" id="PF03583">
    <property type="entry name" value="LIP"/>
    <property type="match status" value="2"/>
</dbReference>
<reference evidence="2 3" key="1">
    <citation type="submission" date="2018-10" db="EMBL/GenBank/DDBJ databases">
        <title>Isolation from cow dung.</title>
        <authorList>
            <person name="Ling L."/>
        </authorList>
    </citation>
    <scope>NUCLEOTIDE SEQUENCE [LARGE SCALE GENOMIC DNA]</scope>
    <source>
        <strain evidence="2 3">NEAU-LL90</strain>
    </source>
</reference>
<dbReference type="InterPro" id="IPR005152">
    <property type="entry name" value="Lipase_secreted"/>
</dbReference>
<evidence type="ECO:0000313" key="3">
    <source>
        <dbReference type="Proteomes" id="UP000279275"/>
    </source>
</evidence>
<dbReference type="Gene3D" id="3.40.50.1820">
    <property type="entry name" value="alpha/beta hydrolase"/>
    <property type="match status" value="1"/>
</dbReference>
<proteinExistence type="predicted"/>
<evidence type="ECO:0000313" key="2">
    <source>
        <dbReference type="EMBL" id="RMI33659.1"/>
    </source>
</evidence>
<keyword evidence="1" id="KW-0732">Signal</keyword>
<dbReference type="OrthoDB" id="9798122at2"/>
<dbReference type="SUPFAM" id="SSF53474">
    <property type="entry name" value="alpha/beta-Hydrolases"/>
    <property type="match status" value="1"/>
</dbReference>
<dbReference type="GO" id="GO:0016042">
    <property type="term" value="P:lipid catabolic process"/>
    <property type="evidence" value="ECO:0007669"/>
    <property type="project" value="InterPro"/>
</dbReference>
<dbReference type="PIRSF" id="PIRSF029171">
    <property type="entry name" value="Esterase_LipA"/>
    <property type="match status" value="1"/>
</dbReference>